<dbReference type="EnsemblFungi" id="CEF88895">
    <property type="protein sequence ID" value="CEF88895"/>
    <property type="gene ID" value="FGRRES_16600"/>
</dbReference>
<evidence type="ECO:0000256" key="1">
    <source>
        <dbReference type="SAM" id="MobiDB-lite"/>
    </source>
</evidence>
<dbReference type="EMBL" id="HG970334">
    <property type="protein sequence ID" value="CEF88895.1"/>
    <property type="molecule type" value="Genomic_DNA"/>
</dbReference>
<organism evidence="3">
    <name type="scientific">Gibberella zeae (strain ATCC MYA-4620 / CBS 123657 / FGSC 9075 / NRRL 31084 / PH-1)</name>
    <name type="common">Wheat head blight fungus</name>
    <name type="synonym">Fusarium graminearum</name>
    <dbReference type="NCBI Taxonomy" id="229533"/>
    <lineage>
        <taxon>Eukaryota</taxon>
        <taxon>Fungi</taxon>
        <taxon>Dikarya</taxon>
        <taxon>Ascomycota</taxon>
        <taxon>Pezizomycotina</taxon>
        <taxon>Sordariomycetes</taxon>
        <taxon>Hypocreomycetidae</taxon>
        <taxon>Hypocreales</taxon>
        <taxon>Nectriaceae</taxon>
        <taxon>Fusarium</taxon>
    </lineage>
</organism>
<accession>A0A0E0SR32</accession>
<evidence type="ECO:0000313" key="3">
    <source>
        <dbReference type="EnsemblFungi" id="CEF88895"/>
    </source>
</evidence>
<dbReference type="InParanoid" id="A0A0E0SR32"/>
<feature type="region of interest" description="Disordered" evidence="1">
    <location>
        <begin position="29"/>
        <end position="57"/>
    </location>
</feature>
<reference evidence="3 4" key="1">
    <citation type="journal article" date="2007" name="Science">
        <title>The Fusarium graminearum genome reveals a link between localized polymorphism and pathogen specialization.</title>
        <authorList>
            <person name="Cuomo C.A."/>
            <person name="Gueldener U."/>
            <person name="Xu J.-R."/>
            <person name="Trail F."/>
            <person name="Turgeon B.G."/>
            <person name="Di Pietro A."/>
            <person name="Walton J.D."/>
            <person name="Ma L.-J."/>
            <person name="Baker S.E."/>
            <person name="Rep M."/>
            <person name="Adam G."/>
            <person name="Antoniw J."/>
            <person name="Baldwin T."/>
            <person name="Calvo S.E."/>
            <person name="Chang Y.-L."/>
            <person name="DeCaprio D."/>
            <person name="Gale L.R."/>
            <person name="Gnerre S."/>
            <person name="Goswami R.S."/>
            <person name="Hammond-Kosack K."/>
            <person name="Harris L.J."/>
            <person name="Hilburn K."/>
            <person name="Kennell J.C."/>
            <person name="Kroken S."/>
            <person name="Magnuson J.K."/>
            <person name="Mannhaupt G."/>
            <person name="Mauceli E.W."/>
            <person name="Mewes H.-W."/>
            <person name="Mitterbauer R."/>
            <person name="Muehlbauer G."/>
            <person name="Muensterkoetter M."/>
            <person name="Nelson D."/>
            <person name="O'Donnell K."/>
            <person name="Ouellet T."/>
            <person name="Qi W."/>
            <person name="Quesneville H."/>
            <person name="Roncero M.I.G."/>
            <person name="Seong K.-Y."/>
            <person name="Tetko I.V."/>
            <person name="Urban M."/>
            <person name="Waalwijk C."/>
            <person name="Ward T.J."/>
            <person name="Yao J."/>
            <person name="Birren B.W."/>
            <person name="Kistler H.C."/>
        </authorList>
    </citation>
    <scope>NUCLEOTIDE SEQUENCE [LARGE SCALE GENOMIC DNA]</scope>
    <source>
        <strain evidence="4">ATCC MYA-4620 / CBS 123657 / FGSC 9075 / NRRL 31084 / PH-1</strain>
        <strain evidence="3">PH-1 / ATCC MYA-4620 / FGSC 9075 / NRRL 31084</strain>
    </source>
</reference>
<sequence length="247" mass="27861">MEVKDDPDEDSIAHVPDFDEDAFLDDIPDIVSVPGSDSDAPKEWVSDEETISVSPSGVKRRTTMIRPKPKFKQRRLSFDDLATINGLAKTFRDTTNSIMDNIAKGEDNEDNVLTLFTDIINFTSRYSVQYGGDKRITTLVGLANDILETTNNEENGVYKTPTKLIHMARQNLNSLTGFVHKTGEDENPPAVHIPQQQSPDDRTSLQYFLNKHMSDVKHQTSENENTTLKRGKLRGMVDYVREANQKS</sequence>
<name>A0A0E0SR32_GIBZE</name>
<dbReference type="Proteomes" id="UP000070720">
    <property type="component" value="Chromosome 3"/>
</dbReference>
<reference evidence="3 4" key="2">
    <citation type="journal article" date="2010" name="Nature">
        <title>Comparative genomics reveals mobile pathogenicity chromosomes in Fusarium.</title>
        <authorList>
            <person name="Ma L.J."/>
            <person name="van der Does H.C."/>
            <person name="Borkovich K.A."/>
            <person name="Coleman J.J."/>
            <person name="Daboussi M.J."/>
            <person name="Di Pietro A."/>
            <person name="Dufresne M."/>
            <person name="Freitag M."/>
            <person name="Grabherr M."/>
            <person name="Henrissat B."/>
            <person name="Houterman P.M."/>
            <person name="Kang S."/>
            <person name="Shim W.B."/>
            <person name="Woloshuk C."/>
            <person name="Xie X."/>
            <person name="Xu J.R."/>
            <person name="Antoniw J."/>
            <person name="Baker S.E."/>
            <person name="Bluhm B.H."/>
            <person name="Breakspear A."/>
            <person name="Brown D.W."/>
            <person name="Butchko R.A."/>
            <person name="Chapman S."/>
            <person name="Coulson R."/>
            <person name="Coutinho P.M."/>
            <person name="Danchin E.G."/>
            <person name="Diener A."/>
            <person name="Gale L.R."/>
            <person name="Gardiner D.M."/>
            <person name="Goff S."/>
            <person name="Hammond-Kosack K.E."/>
            <person name="Hilburn K."/>
            <person name="Hua-Van A."/>
            <person name="Jonkers W."/>
            <person name="Kazan K."/>
            <person name="Kodira C.D."/>
            <person name="Koehrsen M."/>
            <person name="Kumar L."/>
            <person name="Lee Y.H."/>
            <person name="Li L."/>
            <person name="Manners J.M."/>
            <person name="Miranda-Saavedra D."/>
            <person name="Mukherjee M."/>
            <person name="Park G."/>
            <person name="Park J."/>
            <person name="Park S.Y."/>
            <person name="Proctor R.H."/>
            <person name="Regev A."/>
            <person name="Ruiz-Roldan M.C."/>
            <person name="Sain D."/>
            <person name="Sakthikumar S."/>
            <person name="Sykes S."/>
            <person name="Schwartz D.C."/>
            <person name="Turgeon B.G."/>
            <person name="Wapinski I."/>
            <person name="Yoder O."/>
            <person name="Young S."/>
            <person name="Zeng Q."/>
            <person name="Zhou S."/>
            <person name="Galagan J."/>
            <person name="Cuomo C.A."/>
            <person name="Kistler H.C."/>
            <person name="Rep M."/>
        </authorList>
    </citation>
    <scope>GENOME REANNOTATION</scope>
    <source>
        <strain evidence="4">ATCC MYA-4620 / CBS 123657 / FGSC 9075 / NRRL 31084 / PH-1</strain>
        <strain evidence="3">PH-1 / ATCC MYA-4620 / FGSC 9075 / NRRL 31084</strain>
    </source>
</reference>
<reference key="3">
    <citation type="submission" date="2014-02" db="EMBL/GenBank/DDBJ databases">
        <title>A revised Fusarium graminearum genomic reference sequence using whole shotgun re-sequencing.</title>
        <authorList>
            <person name="King R."/>
            <person name="Urban M."/>
            <person name="Hassani-Pak K."/>
            <person name="Hammond-Kosack K."/>
        </authorList>
    </citation>
    <scope>NUCLEOTIDE SEQUENCE</scope>
    <source>
        <strain>PH-1</strain>
    </source>
</reference>
<proteinExistence type="predicted"/>
<reference evidence="2 4" key="4">
    <citation type="journal article" date="2015" name="BMC Genomics">
        <title>The completed genome sequence of the pathogenic ascomycete fungus Fusarium graminearum.</title>
        <authorList>
            <person name="King R."/>
            <person name="Urban M."/>
            <person name="Hammond-Kosack M.C."/>
            <person name="Hassani-Pak K."/>
            <person name="Hammond-Kosack K.E."/>
        </authorList>
    </citation>
    <scope>NUCLEOTIDE SEQUENCE [LARGE SCALE GENOMIC DNA]</scope>
    <source>
        <strain evidence="4">ATCC MYA-4620 / CBS 123657 / FGSC 9075 / NRRL 31084 / PH-1</strain>
        <strain evidence="2">PH-1</strain>
    </source>
</reference>
<dbReference type="VEuPathDB" id="FungiDB:FGRAMPH1_01G19449"/>
<evidence type="ECO:0000313" key="4">
    <source>
        <dbReference type="Proteomes" id="UP000070720"/>
    </source>
</evidence>
<gene>
    <name evidence="2" type="ORF">FGRAMPH1_01T19449</name>
</gene>
<protein>
    <submittedName>
        <fullName evidence="2">Chromosome 3, complete genome</fullName>
    </submittedName>
</protein>
<keyword evidence="4" id="KW-1185">Reference proteome</keyword>
<dbReference type="AlphaFoldDB" id="A0A0E0SR32"/>
<evidence type="ECO:0000313" key="2">
    <source>
        <dbReference type="EMBL" id="CEF88895.1"/>
    </source>
</evidence>
<reference evidence="3" key="5">
    <citation type="submission" date="2017-01" db="UniProtKB">
        <authorList>
            <consortium name="EnsemblFungi"/>
        </authorList>
    </citation>
    <scope>IDENTIFICATION</scope>
    <source>
        <strain evidence="3">PH-1 / ATCC MYA-4620 / FGSC 9075 / NRRL 31084</strain>
    </source>
</reference>